<protein>
    <recommendedName>
        <fullName evidence="4">SUEL-type lectin domain-containing protein</fullName>
    </recommendedName>
</protein>
<feature type="chain" id="PRO_5008897466" description="SUEL-type lectin domain-containing protein" evidence="1">
    <location>
        <begin position="30"/>
        <end position="107"/>
    </location>
</feature>
<evidence type="ECO:0008006" key="4">
    <source>
        <dbReference type="Google" id="ProtNLM"/>
    </source>
</evidence>
<keyword evidence="3" id="KW-1185">Reference proteome</keyword>
<dbReference type="Proteomes" id="UP000186922">
    <property type="component" value="Unassembled WGS sequence"/>
</dbReference>
<dbReference type="AlphaFoldDB" id="A0A1D1UPX1"/>
<proteinExistence type="predicted"/>
<reference evidence="2 3" key="1">
    <citation type="journal article" date="2016" name="Nat. Commun.">
        <title>Extremotolerant tardigrade genome and improved radiotolerance of human cultured cells by tardigrade-unique protein.</title>
        <authorList>
            <person name="Hashimoto T."/>
            <person name="Horikawa D.D."/>
            <person name="Saito Y."/>
            <person name="Kuwahara H."/>
            <person name="Kozuka-Hata H."/>
            <person name="Shin-I T."/>
            <person name="Minakuchi Y."/>
            <person name="Ohishi K."/>
            <person name="Motoyama A."/>
            <person name="Aizu T."/>
            <person name="Enomoto A."/>
            <person name="Kondo K."/>
            <person name="Tanaka S."/>
            <person name="Hara Y."/>
            <person name="Koshikawa S."/>
            <person name="Sagara H."/>
            <person name="Miura T."/>
            <person name="Yokobori S."/>
            <person name="Miyagawa K."/>
            <person name="Suzuki Y."/>
            <person name="Kubo T."/>
            <person name="Oyama M."/>
            <person name="Kohara Y."/>
            <person name="Fujiyama A."/>
            <person name="Arakawa K."/>
            <person name="Katayama T."/>
            <person name="Toyoda A."/>
            <person name="Kunieda T."/>
        </authorList>
    </citation>
    <scope>NUCLEOTIDE SEQUENCE [LARGE SCALE GENOMIC DNA]</scope>
    <source>
        <strain evidence="2 3">YOKOZUNA-1</strain>
    </source>
</reference>
<name>A0A1D1UPX1_RAMVA</name>
<evidence type="ECO:0000256" key="1">
    <source>
        <dbReference type="SAM" id="SignalP"/>
    </source>
</evidence>
<gene>
    <name evidence="2" type="primary">RvY_03969-1</name>
    <name evidence="2" type="synonym">RvY_03969.1</name>
    <name evidence="2" type="ORF">RvY_03969</name>
</gene>
<feature type="signal peptide" evidence="1">
    <location>
        <begin position="1"/>
        <end position="29"/>
    </location>
</feature>
<sequence>MSHEVTQRSLLVLCCCVCCLLGWVVIAAAKKSIIPTGMAPPATSAPSDTAAAECYIEVRQTKFMPGRCLPVGRLSTMDLCQSLDQEFISIEKECADVRAAKRERTVT</sequence>
<evidence type="ECO:0000313" key="2">
    <source>
        <dbReference type="EMBL" id="GAU91776.1"/>
    </source>
</evidence>
<evidence type="ECO:0000313" key="3">
    <source>
        <dbReference type="Proteomes" id="UP000186922"/>
    </source>
</evidence>
<organism evidence="2 3">
    <name type="scientific">Ramazzottius varieornatus</name>
    <name type="common">Water bear</name>
    <name type="synonym">Tardigrade</name>
    <dbReference type="NCBI Taxonomy" id="947166"/>
    <lineage>
        <taxon>Eukaryota</taxon>
        <taxon>Metazoa</taxon>
        <taxon>Ecdysozoa</taxon>
        <taxon>Tardigrada</taxon>
        <taxon>Eutardigrada</taxon>
        <taxon>Parachela</taxon>
        <taxon>Hypsibioidea</taxon>
        <taxon>Ramazzottiidae</taxon>
        <taxon>Ramazzottius</taxon>
    </lineage>
</organism>
<dbReference type="EMBL" id="BDGG01000002">
    <property type="protein sequence ID" value="GAU91776.1"/>
    <property type="molecule type" value="Genomic_DNA"/>
</dbReference>
<accession>A0A1D1UPX1</accession>
<comment type="caution">
    <text evidence="2">The sequence shown here is derived from an EMBL/GenBank/DDBJ whole genome shotgun (WGS) entry which is preliminary data.</text>
</comment>
<keyword evidence="1" id="KW-0732">Signal</keyword>